<evidence type="ECO:0000256" key="3">
    <source>
        <dbReference type="ARBA" id="ARBA00022801"/>
    </source>
</evidence>
<keyword evidence="3 7" id="KW-0378">Hydrolase</keyword>
<dbReference type="AlphaFoldDB" id="A0A834IX58"/>
<evidence type="ECO:0000256" key="5">
    <source>
        <dbReference type="ARBA" id="ARBA00023098"/>
    </source>
</evidence>
<evidence type="ECO:0000256" key="7">
    <source>
        <dbReference type="RuleBase" id="RU364138"/>
    </source>
</evidence>
<gene>
    <name evidence="9" type="ORF">HZH66_015087</name>
</gene>
<dbReference type="Gene3D" id="3.60.60.30">
    <property type="match status" value="1"/>
</dbReference>
<protein>
    <recommendedName>
        <fullName evidence="7">Phospholipase B-like</fullName>
        <ecNumber evidence="7">3.1.1.-</ecNumber>
    </recommendedName>
</protein>
<dbReference type="InterPro" id="IPR007000">
    <property type="entry name" value="PLipase_B-like"/>
</dbReference>
<dbReference type="GO" id="GO:0009395">
    <property type="term" value="P:phospholipid catabolic process"/>
    <property type="evidence" value="ECO:0007669"/>
    <property type="project" value="TreeGrafter"/>
</dbReference>
<evidence type="ECO:0000256" key="2">
    <source>
        <dbReference type="ARBA" id="ARBA00022729"/>
    </source>
</evidence>
<evidence type="ECO:0000256" key="6">
    <source>
        <dbReference type="ARBA" id="ARBA00023180"/>
    </source>
</evidence>
<evidence type="ECO:0000313" key="9">
    <source>
        <dbReference type="EMBL" id="KAF7378853.1"/>
    </source>
</evidence>
<keyword evidence="8" id="KW-0812">Transmembrane</keyword>
<proteinExistence type="inferred from homology"/>
<accession>A0A834IX58</accession>
<dbReference type="GO" id="GO:0004620">
    <property type="term" value="F:phospholipase activity"/>
    <property type="evidence" value="ECO:0007669"/>
    <property type="project" value="InterPro"/>
</dbReference>
<evidence type="ECO:0000256" key="4">
    <source>
        <dbReference type="ARBA" id="ARBA00022963"/>
    </source>
</evidence>
<dbReference type="EMBL" id="JACSEA010000024">
    <property type="protein sequence ID" value="KAF7378853.1"/>
    <property type="molecule type" value="Genomic_DNA"/>
</dbReference>
<sequence length="572" mass="64894">MLKVVGASWLQTRISTYILVAVALLGIGAIILGEFGHVEKDGTYSATVSWNHKGGYRIDFWGQGNDLTSIPLNAARAYYKTGILENGWSIIEIETSVKYPDTVQAYAAGLLEGSLTWQLIHHHWYNTINVICDKNPVECRKSRRYLRENAAIIRERSDLLESKDSFWHMVRLFYAQLDGLEAGWRFAVRRSRQSAELQSEDFLWLAMASDLSDVDSTIINGSNISIGEKGMIFLKALNRENKEPLIAIGHNTAAPYAKMLRLLKRYKFNYHILPTSKNVARIPSRSIIMSSYPGALSSHDEFYLMTAENRELIIAGMPLSVSKRDPWNFVNLEDQVMSSIRIMAANRLATDSESWSKILAFENGGNSMHQWITFEPRSNNVWFVEQLGSITHAVDYSKDFIENGVVLCTGLPHFQEIKEAAGPINENDLLIRRRYLMDLQENVTIMEHVREFMRGYSGQDEKSTVENTNESFHLNLSQIRTYRGDLEKPPLPLGVIDSKIIAADVNGLEIFEATSGPVRFNELTSAFQWSRSFPNISHVMGQPDIFDFDSVIPLTYKEESETLQSLSLLLDI</sequence>
<name>A0A834IX58_VESVU</name>
<evidence type="ECO:0000256" key="1">
    <source>
        <dbReference type="ARBA" id="ARBA00007835"/>
    </source>
</evidence>
<evidence type="ECO:0000313" key="10">
    <source>
        <dbReference type="Proteomes" id="UP000614350"/>
    </source>
</evidence>
<comment type="caution">
    <text evidence="9">The sequence shown here is derived from an EMBL/GenBank/DDBJ whole genome shotgun (WGS) entry which is preliminary data.</text>
</comment>
<evidence type="ECO:0000256" key="8">
    <source>
        <dbReference type="SAM" id="Phobius"/>
    </source>
</evidence>
<keyword evidence="8" id="KW-1133">Transmembrane helix</keyword>
<dbReference type="GO" id="GO:0005576">
    <property type="term" value="C:extracellular region"/>
    <property type="evidence" value="ECO:0007669"/>
    <property type="project" value="TreeGrafter"/>
</dbReference>
<keyword evidence="2" id="KW-0732">Signal</keyword>
<organism evidence="9 10">
    <name type="scientific">Vespula vulgaris</name>
    <name type="common">Yellow jacket</name>
    <name type="synonym">Wasp</name>
    <dbReference type="NCBI Taxonomy" id="7454"/>
    <lineage>
        <taxon>Eukaryota</taxon>
        <taxon>Metazoa</taxon>
        <taxon>Ecdysozoa</taxon>
        <taxon>Arthropoda</taxon>
        <taxon>Hexapoda</taxon>
        <taxon>Insecta</taxon>
        <taxon>Pterygota</taxon>
        <taxon>Neoptera</taxon>
        <taxon>Endopterygota</taxon>
        <taxon>Hymenoptera</taxon>
        <taxon>Apocrita</taxon>
        <taxon>Aculeata</taxon>
        <taxon>Vespoidea</taxon>
        <taxon>Vespidae</taxon>
        <taxon>Vespinae</taxon>
        <taxon>Vespula</taxon>
    </lineage>
</organism>
<dbReference type="Pfam" id="PF04916">
    <property type="entry name" value="Phospholip_B"/>
    <property type="match status" value="1"/>
</dbReference>
<dbReference type="EC" id="3.1.1.-" evidence="7"/>
<feature type="transmembrane region" description="Helical" evidence="8">
    <location>
        <begin position="14"/>
        <end position="32"/>
    </location>
</feature>
<keyword evidence="8" id="KW-0472">Membrane</keyword>
<keyword evidence="6" id="KW-0325">Glycoprotein</keyword>
<comment type="similarity">
    <text evidence="1 7">Belongs to the phospholipase B-like family.</text>
</comment>
<reference evidence="9" key="1">
    <citation type="journal article" date="2020" name="G3 (Bethesda)">
        <title>High-Quality Assemblies for Three Invasive Social Wasps from the &lt;i&gt;Vespula&lt;/i&gt; Genus.</title>
        <authorList>
            <person name="Harrop T.W.R."/>
            <person name="Guhlin J."/>
            <person name="McLaughlin G.M."/>
            <person name="Permina E."/>
            <person name="Stockwell P."/>
            <person name="Gilligan J."/>
            <person name="Le Lec M.F."/>
            <person name="Gruber M.A.M."/>
            <person name="Quinn O."/>
            <person name="Lovegrove M."/>
            <person name="Duncan E.J."/>
            <person name="Remnant E.J."/>
            <person name="Van Eeckhoven J."/>
            <person name="Graham B."/>
            <person name="Knapp R.A."/>
            <person name="Langford K.W."/>
            <person name="Kronenberg Z."/>
            <person name="Press M.O."/>
            <person name="Eacker S.M."/>
            <person name="Wilson-Rankin E.E."/>
            <person name="Purcell J."/>
            <person name="Lester P.J."/>
            <person name="Dearden P.K."/>
        </authorList>
    </citation>
    <scope>NUCLEOTIDE SEQUENCE</scope>
    <source>
        <strain evidence="9">Marl-1</strain>
    </source>
</reference>
<keyword evidence="10" id="KW-1185">Reference proteome</keyword>
<dbReference type="Proteomes" id="UP000614350">
    <property type="component" value="Unassembled WGS sequence"/>
</dbReference>
<dbReference type="PANTHER" id="PTHR12370:SF3">
    <property type="entry name" value="PHOSPHOLIPASE B-LIKE 2-RELATED"/>
    <property type="match status" value="1"/>
</dbReference>
<keyword evidence="4 7" id="KW-0442">Lipid degradation</keyword>
<dbReference type="PANTHER" id="PTHR12370">
    <property type="entry name" value="PHOSPHOLIPASE B-RELATED"/>
    <property type="match status" value="1"/>
</dbReference>
<comment type="function">
    <text evidence="7">Putative phospholipase.</text>
</comment>
<keyword evidence="5 7" id="KW-0443">Lipid metabolism</keyword>